<dbReference type="KEGG" id="rch:RUM_12410"/>
<dbReference type="GO" id="GO:0022857">
    <property type="term" value="F:transmembrane transporter activity"/>
    <property type="evidence" value="ECO:0007669"/>
    <property type="project" value="TreeGrafter"/>
</dbReference>
<evidence type="ECO:0000256" key="6">
    <source>
        <dbReference type="ARBA" id="ARBA00038076"/>
    </source>
</evidence>
<evidence type="ECO:0000313" key="10">
    <source>
        <dbReference type="Proteomes" id="UP000007054"/>
    </source>
</evidence>
<dbReference type="InterPro" id="IPR003838">
    <property type="entry name" value="ABC3_permease_C"/>
</dbReference>
<dbReference type="BioCyc" id="RCHA213810:RUM_RS05975-MONOMER"/>
<keyword evidence="2" id="KW-1003">Cell membrane</keyword>
<dbReference type="PANTHER" id="PTHR30572">
    <property type="entry name" value="MEMBRANE COMPONENT OF TRANSPORTER-RELATED"/>
    <property type="match status" value="1"/>
</dbReference>
<sequence>MGVCIKLATRSLRKNKGRTLITLMGIVLSVLMVCTIFTLLNSMLDSAIDSIIEKDGNWHIAVYNTTAEQIADLEAAEGVLSTQMISIDENDVFRITLKNPDEVYEFASRYLSETTEYSYHTELLSYLGISQSESIKSLIMGIAAALLLIIAVGAISLIYNAFAISVSERTKELGLLSSIGATQKDIRTIVYSEALLLGTVAIPIGIVLGLLTSWALLDIFGAYMGKVLYVNIGMRLHINGWLLMMTAIFGYLLVLLSAGVPARAASKISIIGNLKGEKGVMKVKCSNFTSSAENLLAKRTIKREKKAFRAITFSLAISIFLFVSANAFSLYMLSFVEAERKNIGYDLRMNYSMEFGTKEFDELYSFVKSQDGIDEVGWFAESPSHFHSVLLDSEWITDSYRGSDWATLKESSELYKAPFYIFIISNERYSEFLSQNGLKNDNSVYASAFYDEIDEDSKSTSFPILKDGSYHADVRYMSEAASERLSQDINANPNDRFDYENYYDTFFSVNFTVGNYDFPLEFRPNYGGISILIPESRMPEFNAEITSKEIMIQSPNYANIQKNTTDYLTSVGLAEDVSIFSSAESYESQRNFAAMIKLFSTSFLILLTVISCANVFNVITTSLNMRKREFAVLRSVGMTVNKLFAMLCIENLRNGLLAILIGGISSLPLCYLIYKSIVVGAVIDFVFPLGAFVISSLAMFLIMFLTSLYGLWKIKNGDIIADVRNDFV</sequence>
<evidence type="ECO:0000256" key="1">
    <source>
        <dbReference type="ARBA" id="ARBA00004651"/>
    </source>
</evidence>
<dbReference type="Pfam" id="PF02687">
    <property type="entry name" value="FtsX"/>
    <property type="match status" value="2"/>
</dbReference>
<feature type="transmembrane region" description="Helical" evidence="7">
    <location>
        <begin position="656"/>
        <end position="674"/>
    </location>
</feature>
<reference evidence="9" key="2">
    <citation type="submission" date="2010-03" db="EMBL/GenBank/DDBJ databases">
        <authorList>
            <person name="Pajon A."/>
        </authorList>
    </citation>
    <scope>NUCLEOTIDE SEQUENCE</scope>
    <source>
        <strain evidence="9">Type strain: 18P13</strain>
    </source>
</reference>
<feature type="transmembrane region" description="Helical" evidence="7">
    <location>
        <begin position="686"/>
        <end position="712"/>
    </location>
</feature>
<dbReference type="AlphaFoldDB" id="D4LCM9"/>
<dbReference type="GO" id="GO:0005886">
    <property type="term" value="C:plasma membrane"/>
    <property type="evidence" value="ECO:0007669"/>
    <property type="project" value="UniProtKB-SubCell"/>
</dbReference>
<keyword evidence="3 7" id="KW-0812">Transmembrane</keyword>
<keyword evidence="9" id="KW-0449">Lipoprotein</keyword>
<evidence type="ECO:0000256" key="7">
    <source>
        <dbReference type="SAM" id="Phobius"/>
    </source>
</evidence>
<feature type="transmembrane region" description="Helical" evidence="7">
    <location>
        <begin position="138"/>
        <end position="162"/>
    </location>
</feature>
<dbReference type="PATRIC" id="fig|213810.4.peg.1138"/>
<feature type="domain" description="ABC3 transporter permease C-terminal" evidence="8">
    <location>
        <begin position="602"/>
        <end position="716"/>
    </location>
</feature>
<dbReference type="RefSeq" id="WP_015558281.1">
    <property type="nucleotide sequence ID" value="NC_021039.1"/>
</dbReference>
<evidence type="ECO:0000256" key="5">
    <source>
        <dbReference type="ARBA" id="ARBA00023136"/>
    </source>
</evidence>
<accession>D4LCM9</accession>
<feature type="transmembrane region" description="Helical" evidence="7">
    <location>
        <begin position="194"/>
        <end position="216"/>
    </location>
</feature>
<comment type="similarity">
    <text evidence="6">Belongs to the ABC-4 integral membrane protein family.</text>
</comment>
<evidence type="ECO:0000313" key="9">
    <source>
        <dbReference type="EMBL" id="CBL17374.1"/>
    </source>
</evidence>
<organism evidence="9 10">
    <name type="scientific">Ruminococcus champanellensis (strain DSM 18848 / JCM 17042 / KCTC 15320 / 18P13)</name>
    <dbReference type="NCBI Taxonomy" id="213810"/>
    <lineage>
        <taxon>Bacteria</taxon>
        <taxon>Bacillati</taxon>
        <taxon>Bacillota</taxon>
        <taxon>Clostridia</taxon>
        <taxon>Eubacteriales</taxon>
        <taxon>Oscillospiraceae</taxon>
        <taxon>Ruminococcus</taxon>
    </lineage>
</organism>
<feature type="transmembrane region" description="Helical" evidence="7">
    <location>
        <begin position="236"/>
        <end position="260"/>
    </location>
</feature>
<dbReference type="HOGENOM" id="CLU_010964_2_0_9"/>
<reference evidence="9" key="1">
    <citation type="submission" date="2010-03" db="EMBL/GenBank/DDBJ databases">
        <title>The genome sequence of Ruminococcus sp. 18P13.</title>
        <authorList>
            <consortium name="metaHIT consortium -- http://www.metahit.eu/"/>
            <person name="Pajon A."/>
            <person name="Turner K."/>
            <person name="Parkhill J."/>
            <person name="Bernalier A."/>
        </authorList>
    </citation>
    <scope>NUCLEOTIDE SEQUENCE [LARGE SCALE GENOMIC DNA]</scope>
    <source>
        <strain evidence="9">Type strain: 18P13</strain>
    </source>
</reference>
<evidence type="ECO:0000256" key="4">
    <source>
        <dbReference type="ARBA" id="ARBA00022989"/>
    </source>
</evidence>
<gene>
    <name evidence="9" type="ordered locus">RUM_12410</name>
</gene>
<keyword evidence="10" id="KW-1185">Reference proteome</keyword>
<evidence type="ECO:0000256" key="2">
    <source>
        <dbReference type="ARBA" id="ARBA00022475"/>
    </source>
</evidence>
<dbReference type="STRING" id="213810.RUM_12410"/>
<feature type="transmembrane region" description="Helical" evidence="7">
    <location>
        <begin position="20"/>
        <end position="40"/>
    </location>
</feature>
<evidence type="ECO:0000259" key="8">
    <source>
        <dbReference type="Pfam" id="PF02687"/>
    </source>
</evidence>
<dbReference type="Proteomes" id="UP000007054">
    <property type="component" value="Chromosome"/>
</dbReference>
<proteinExistence type="inferred from homology"/>
<comment type="subcellular location">
    <subcellularLocation>
        <location evidence="1">Cell membrane</location>
        <topology evidence="1">Multi-pass membrane protein</topology>
    </subcellularLocation>
</comment>
<keyword evidence="5 7" id="KW-0472">Membrane</keyword>
<dbReference type="GeneID" id="83155975"/>
<dbReference type="EMBL" id="FP929052">
    <property type="protein sequence ID" value="CBL17374.1"/>
    <property type="molecule type" value="Genomic_DNA"/>
</dbReference>
<feature type="transmembrane region" description="Helical" evidence="7">
    <location>
        <begin position="307"/>
        <end position="333"/>
    </location>
</feature>
<name>D4LCM9_RUMC1</name>
<feature type="transmembrane region" description="Helical" evidence="7">
    <location>
        <begin position="598"/>
        <end position="619"/>
    </location>
</feature>
<keyword evidence="4 7" id="KW-1133">Transmembrane helix</keyword>
<protein>
    <submittedName>
        <fullName evidence="9">ABC-type transport system, involved in lipoprotein release, permease component</fullName>
    </submittedName>
</protein>
<dbReference type="InterPro" id="IPR050250">
    <property type="entry name" value="Macrolide_Exporter_MacB"/>
</dbReference>
<feature type="domain" description="ABC3 transporter permease C-terminal" evidence="8">
    <location>
        <begin position="146"/>
        <end position="270"/>
    </location>
</feature>
<dbReference type="PANTHER" id="PTHR30572:SF4">
    <property type="entry name" value="ABC TRANSPORTER PERMEASE YTRF"/>
    <property type="match status" value="1"/>
</dbReference>
<evidence type="ECO:0000256" key="3">
    <source>
        <dbReference type="ARBA" id="ARBA00022692"/>
    </source>
</evidence>